<keyword evidence="5" id="KW-0520">NAD</keyword>
<evidence type="ECO:0000256" key="2">
    <source>
        <dbReference type="ARBA" id="ARBA00007406"/>
    </source>
</evidence>
<evidence type="ECO:0000256" key="6">
    <source>
        <dbReference type="ARBA" id="ARBA00023152"/>
    </source>
</evidence>
<evidence type="ECO:0000256" key="1">
    <source>
        <dbReference type="ARBA" id="ARBA00004869"/>
    </source>
</evidence>
<dbReference type="EC" id="1.2.1.12" evidence="3"/>
<proteinExistence type="inferred from homology"/>
<dbReference type="AlphaFoldDB" id="A0A6P6BIV1"/>
<evidence type="ECO:0000256" key="7">
    <source>
        <dbReference type="SAM" id="Phobius"/>
    </source>
</evidence>
<name>A0A6P6BIV1_DURZI</name>
<dbReference type="InterPro" id="IPR020831">
    <property type="entry name" value="GlycerAld/Erythrose_P_DH"/>
</dbReference>
<dbReference type="Gene3D" id="3.40.50.720">
    <property type="entry name" value="NAD(P)-binding Rossmann-like Domain"/>
    <property type="match status" value="1"/>
</dbReference>
<keyword evidence="8" id="KW-1185">Reference proteome</keyword>
<dbReference type="SUPFAM" id="SSF51735">
    <property type="entry name" value="NAD(P)-binding Rossmann-fold domains"/>
    <property type="match status" value="1"/>
</dbReference>
<comment type="similarity">
    <text evidence="2">Belongs to the glyceraldehyde-3-phosphate dehydrogenase family.</text>
</comment>
<dbReference type="GO" id="GO:0006096">
    <property type="term" value="P:glycolytic process"/>
    <property type="evidence" value="ECO:0007669"/>
    <property type="project" value="UniProtKB-KW"/>
</dbReference>
<dbReference type="KEGG" id="dzi:111318402"/>
<feature type="transmembrane region" description="Helical" evidence="7">
    <location>
        <begin position="120"/>
        <end position="144"/>
    </location>
</feature>
<keyword evidence="4" id="KW-0560">Oxidoreductase</keyword>
<dbReference type="RefSeq" id="XP_022776991.1">
    <property type="nucleotide sequence ID" value="XM_022921256.1"/>
</dbReference>
<dbReference type="Proteomes" id="UP000515121">
    <property type="component" value="Unplaced"/>
</dbReference>
<dbReference type="GO" id="GO:0004365">
    <property type="term" value="F:glyceraldehyde-3-phosphate dehydrogenase (NAD+) (phosphorylating) activity"/>
    <property type="evidence" value="ECO:0007669"/>
    <property type="project" value="UniProtKB-EC"/>
</dbReference>
<dbReference type="InterPro" id="IPR036291">
    <property type="entry name" value="NAD(P)-bd_dom_sf"/>
</dbReference>
<evidence type="ECO:0000256" key="4">
    <source>
        <dbReference type="ARBA" id="ARBA00023002"/>
    </source>
</evidence>
<dbReference type="GO" id="GO:0005829">
    <property type="term" value="C:cytosol"/>
    <property type="evidence" value="ECO:0007669"/>
    <property type="project" value="TreeGrafter"/>
</dbReference>
<keyword evidence="7" id="KW-0472">Membrane</keyword>
<accession>A0A6P6BIV1</accession>
<dbReference type="PANTHER" id="PTHR10836">
    <property type="entry name" value="GLYCERALDEHYDE 3-PHOSPHATE DEHYDROGENASE"/>
    <property type="match status" value="1"/>
</dbReference>
<keyword evidence="7" id="KW-1133">Transmembrane helix</keyword>
<evidence type="ECO:0000313" key="9">
    <source>
        <dbReference type="RefSeq" id="XP_022776991.1"/>
    </source>
</evidence>
<comment type="pathway">
    <text evidence="1">Carbohydrate degradation; glycolysis; pyruvate from D-glyceraldehyde 3-phosphate: step 1/5.</text>
</comment>
<dbReference type="PRINTS" id="PR00078">
    <property type="entry name" value="G3PDHDRGNASE"/>
</dbReference>
<evidence type="ECO:0000313" key="8">
    <source>
        <dbReference type="Proteomes" id="UP000515121"/>
    </source>
</evidence>
<reference evidence="9" key="1">
    <citation type="submission" date="2025-08" db="UniProtKB">
        <authorList>
            <consortium name="RefSeq"/>
        </authorList>
    </citation>
    <scope>IDENTIFICATION</scope>
    <source>
        <tissue evidence="9">Fruit stalk</tissue>
    </source>
</reference>
<organism evidence="8 9">
    <name type="scientific">Durio zibethinus</name>
    <name type="common">Durian</name>
    <dbReference type="NCBI Taxonomy" id="66656"/>
    <lineage>
        <taxon>Eukaryota</taxon>
        <taxon>Viridiplantae</taxon>
        <taxon>Streptophyta</taxon>
        <taxon>Embryophyta</taxon>
        <taxon>Tracheophyta</taxon>
        <taxon>Spermatophyta</taxon>
        <taxon>Magnoliopsida</taxon>
        <taxon>eudicotyledons</taxon>
        <taxon>Gunneridae</taxon>
        <taxon>Pentapetalae</taxon>
        <taxon>rosids</taxon>
        <taxon>malvids</taxon>
        <taxon>Malvales</taxon>
        <taxon>Malvaceae</taxon>
        <taxon>Helicteroideae</taxon>
        <taxon>Durio</taxon>
    </lineage>
</organism>
<keyword evidence="6" id="KW-0324">Glycolysis</keyword>
<dbReference type="GeneID" id="111318402"/>
<sequence length="255" mass="28363">MQAYFISLECLWKGGEKKVIISIPNKDAFVFVVVVNEKKYKPSFDIVSNTSCITNCLALLAKKEGDADVFMESIKKPEENIVSDTAKGHLTEKQEKTRDRIIKRTGKVMSNGRGRGLKGIYTKITIVAVVLLICTLSLLLSATITGNRRSLQPSDVEKLWETAKTGGWRPSFAPTTNAATFIPTPTGLANATFHFFENSQLLPPFAQKDVETVRVSPPELMLVPDISAFIRRRAAAYPMFVMIERNIVSKTSFKT</sequence>
<evidence type="ECO:0000256" key="5">
    <source>
        <dbReference type="ARBA" id="ARBA00023027"/>
    </source>
</evidence>
<evidence type="ECO:0000256" key="3">
    <source>
        <dbReference type="ARBA" id="ARBA00013119"/>
    </source>
</evidence>
<gene>
    <name evidence="9" type="primary">LOC111318402</name>
</gene>
<feature type="non-terminal residue" evidence="9">
    <location>
        <position position="255"/>
    </location>
</feature>
<keyword evidence="7" id="KW-0812">Transmembrane</keyword>
<protein>
    <recommendedName>
        <fullName evidence="3">glyceraldehyde-3-phosphate dehydrogenase (phosphorylating)</fullName>
        <ecNumber evidence="3">1.2.1.12</ecNumber>
    </recommendedName>
</protein>
<dbReference type="PANTHER" id="PTHR10836:SF112">
    <property type="entry name" value="GLYCERALDEHYDE-3-PHOSPHATE DEHYDROGENASE GAPC1, CYTOSOLIC-RELATED"/>
    <property type="match status" value="1"/>
</dbReference>